<feature type="transmembrane region" description="Helical" evidence="6">
    <location>
        <begin position="62"/>
        <end position="79"/>
    </location>
</feature>
<feature type="transmembrane region" description="Helical" evidence="6">
    <location>
        <begin position="167"/>
        <end position="186"/>
    </location>
</feature>
<comment type="subcellular location">
    <subcellularLocation>
        <location evidence="1">Membrane</location>
        <topology evidence="1">Multi-pass membrane protein</topology>
    </subcellularLocation>
</comment>
<comment type="caution">
    <text evidence="7">The sequence shown here is derived from an EMBL/GenBank/DDBJ whole genome shotgun (WGS) entry which is preliminary data.</text>
</comment>
<feature type="transmembrane region" description="Helical" evidence="6">
    <location>
        <begin position="85"/>
        <end position="101"/>
    </location>
</feature>
<dbReference type="AlphaFoldDB" id="A0A845A6S1"/>
<evidence type="ECO:0000256" key="3">
    <source>
        <dbReference type="ARBA" id="ARBA00022692"/>
    </source>
</evidence>
<name>A0A845A6S1_9SPHN</name>
<proteinExistence type="inferred from homology"/>
<accession>A0A845A6S1</accession>
<evidence type="ECO:0000256" key="4">
    <source>
        <dbReference type="ARBA" id="ARBA00022989"/>
    </source>
</evidence>
<feature type="transmembrane region" description="Helical" evidence="6">
    <location>
        <begin position="192"/>
        <end position="210"/>
    </location>
</feature>
<evidence type="ECO:0000313" key="8">
    <source>
        <dbReference type="Proteomes" id="UP000460561"/>
    </source>
</evidence>
<gene>
    <name evidence="7" type="ORF">GRI39_04205</name>
</gene>
<protein>
    <submittedName>
        <fullName evidence="7">Lysoplasmalogenase</fullName>
    </submittedName>
</protein>
<keyword evidence="8" id="KW-1185">Reference proteome</keyword>
<keyword evidence="5 6" id="KW-0472">Membrane</keyword>
<dbReference type="RefSeq" id="WP_160738391.1">
    <property type="nucleotide sequence ID" value="NZ_WTYQ01000001.1"/>
</dbReference>
<evidence type="ECO:0000256" key="1">
    <source>
        <dbReference type="ARBA" id="ARBA00004141"/>
    </source>
</evidence>
<evidence type="ECO:0000256" key="5">
    <source>
        <dbReference type="ARBA" id="ARBA00023136"/>
    </source>
</evidence>
<reference evidence="7 8" key="1">
    <citation type="submission" date="2019-12" db="EMBL/GenBank/DDBJ databases">
        <title>Genomic-based taxomic classification of the family Erythrobacteraceae.</title>
        <authorList>
            <person name="Xu L."/>
        </authorList>
    </citation>
    <scope>NUCLEOTIDE SEQUENCE [LARGE SCALE GENOMIC DNA]</scope>
    <source>
        <strain evidence="7 8">DSM 18604</strain>
    </source>
</reference>
<evidence type="ECO:0000256" key="6">
    <source>
        <dbReference type="SAM" id="Phobius"/>
    </source>
</evidence>
<feature type="transmembrane region" description="Helical" evidence="6">
    <location>
        <begin position="34"/>
        <end position="53"/>
    </location>
</feature>
<dbReference type="Pfam" id="PF07947">
    <property type="entry name" value="YhhN"/>
    <property type="match status" value="1"/>
</dbReference>
<keyword evidence="4 6" id="KW-1133">Transmembrane helix</keyword>
<dbReference type="GO" id="GO:0016020">
    <property type="term" value="C:membrane"/>
    <property type="evidence" value="ECO:0007669"/>
    <property type="project" value="UniProtKB-SubCell"/>
</dbReference>
<feature type="transmembrane region" description="Helical" evidence="6">
    <location>
        <begin position="136"/>
        <end position="155"/>
    </location>
</feature>
<organism evidence="7 8">
    <name type="scientific">Altericroceibacterium indicum</name>
    <dbReference type="NCBI Taxonomy" id="374177"/>
    <lineage>
        <taxon>Bacteria</taxon>
        <taxon>Pseudomonadati</taxon>
        <taxon>Pseudomonadota</taxon>
        <taxon>Alphaproteobacteria</taxon>
        <taxon>Sphingomonadales</taxon>
        <taxon>Erythrobacteraceae</taxon>
        <taxon>Altericroceibacterium</taxon>
    </lineage>
</organism>
<evidence type="ECO:0000313" key="7">
    <source>
        <dbReference type="EMBL" id="MXP25247.1"/>
    </source>
</evidence>
<feature type="transmembrane region" description="Helical" evidence="6">
    <location>
        <begin position="12"/>
        <end position="28"/>
    </location>
</feature>
<evidence type="ECO:0000256" key="2">
    <source>
        <dbReference type="ARBA" id="ARBA00007375"/>
    </source>
</evidence>
<dbReference type="InterPro" id="IPR012506">
    <property type="entry name" value="TMEM86B-like"/>
</dbReference>
<dbReference type="Proteomes" id="UP000460561">
    <property type="component" value="Unassembled WGS sequence"/>
</dbReference>
<sequence length="226" mass="24814">MPKRALSEKRPILLASIAVALAFYYLRFEPIPEMYLIPLKGAAVGLLALYAYWRHPGADARLVAWVMGFGAAGDMVLLIDTEVAAWLFFGGFLFAIGLYLRHRRAVMAQSQKAVCIALLVITPLVCWLLPVDRASSTSFVLYGLTLGAMAAAAWASNFPRYRVGAGAVLVLLSHLLIIAGMGPLATSAATEIFVWPIYYLGQFLICTGVIQSMRKREPQLRVVRTH</sequence>
<comment type="similarity">
    <text evidence="2">Belongs to the TMEM86 family.</text>
</comment>
<keyword evidence="3 6" id="KW-0812">Transmembrane</keyword>
<dbReference type="EMBL" id="WTYQ01000001">
    <property type="protein sequence ID" value="MXP25247.1"/>
    <property type="molecule type" value="Genomic_DNA"/>
</dbReference>
<dbReference type="OrthoDB" id="7390032at2"/>
<feature type="transmembrane region" description="Helical" evidence="6">
    <location>
        <begin position="113"/>
        <end position="130"/>
    </location>
</feature>